<sequence>MSIIRDAPATRAANTTLLSTQALVAESLACPSLKEIFPESAQLPPCLEHPQTDSLPLHEQQESLLFIQNALKKQESAPDEVVLESVPGVLTKLWNCQSQYLVQATEVLANGSRNPSLRAVYGQAGILSFFLRLVASKEATDSSLVLHGLRLIGNSCADTDENREIVVKDNYTLAILRHLLRSELIQVVIPVVYNMCMDFEPAQSQLAAEKIVYILLRLIKDDAFRDNDGLLEYVYELIELVGEQEQGINNSPDGTLSLLTALALGKNVELELSQFNCLASCLAAYLNNDRFQNICLSKNLLPDVLSLLEHSLSFNRTSSVEDAQAITQSRLKINQALAETSGSPLFAELYPIDSRLSQTLKSWLTSTDSELQICACVMLGNLARSDEVCIAMVKDLKIHVELIAVLNRNNARGAVLHSALGFLKNLAIASDNREYLVDAGIIPAISRLWSYETVPQVQLAATSIARQLIISSVENISRLLQPASIITSSSDNNATSSTNEDGGGSQQTYISLLLALFTKADSTPIKTEIGRIVASLCRTLVPKSKSTEQEDRKDALLLDGLFTRHSGIAIPLGAMITQTQWPVVRSEGWFALALMASTEAGAEAVVHCLREINGFALIEQDLSAEKPREADSETERVQWRKDRDNIVVLVQELLRNKPESLSDSWKTALRELMSTHVAKYLQAI</sequence>
<proteinExistence type="predicted"/>
<keyword evidence="4" id="KW-0963">Cytoplasm</keyword>
<evidence type="ECO:0000313" key="8">
    <source>
        <dbReference type="EMBL" id="KAL2796509.1"/>
    </source>
</evidence>
<evidence type="ECO:0000256" key="6">
    <source>
        <dbReference type="ARBA" id="ARBA00023128"/>
    </source>
</evidence>
<dbReference type="SUPFAM" id="SSF48371">
    <property type="entry name" value="ARM repeat"/>
    <property type="match status" value="1"/>
</dbReference>
<evidence type="ECO:0000313" key="9">
    <source>
        <dbReference type="Proteomes" id="UP001610563"/>
    </source>
</evidence>
<protein>
    <submittedName>
        <fullName evidence="8">Armadillo-type protein</fullName>
    </submittedName>
</protein>
<dbReference type="Proteomes" id="UP001610563">
    <property type="component" value="Unassembled WGS sequence"/>
</dbReference>
<dbReference type="InterPro" id="IPR040144">
    <property type="entry name" value="RAP1GDS1"/>
</dbReference>
<dbReference type="SMART" id="SM00185">
    <property type="entry name" value="ARM"/>
    <property type="match status" value="4"/>
</dbReference>
<dbReference type="InterPro" id="IPR000225">
    <property type="entry name" value="Armadillo"/>
</dbReference>
<comment type="caution">
    <text evidence="8">The sequence shown here is derived from an EMBL/GenBank/DDBJ whole genome shotgun (WGS) entry which is preliminary data.</text>
</comment>
<dbReference type="Gene3D" id="1.25.10.10">
    <property type="entry name" value="Leucine-rich Repeat Variant"/>
    <property type="match status" value="2"/>
</dbReference>
<accession>A0ABR4GBW0</accession>
<evidence type="ECO:0000256" key="1">
    <source>
        <dbReference type="ARBA" id="ARBA00004173"/>
    </source>
</evidence>
<comment type="subcellular location">
    <subcellularLocation>
        <location evidence="3">Cytoplasm</location>
        <location evidence="3">Cytosol</location>
    </subcellularLocation>
    <subcellularLocation>
        <location evidence="2">Endoplasmic reticulum</location>
    </subcellularLocation>
    <subcellularLocation>
        <location evidence="1">Mitochondrion</location>
    </subcellularLocation>
</comment>
<evidence type="ECO:0000256" key="7">
    <source>
        <dbReference type="PROSITE-ProRule" id="PRU00259"/>
    </source>
</evidence>
<keyword evidence="6" id="KW-0496">Mitochondrion</keyword>
<dbReference type="EMBL" id="JBFTWV010000026">
    <property type="protein sequence ID" value="KAL2796509.1"/>
    <property type="molecule type" value="Genomic_DNA"/>
</dbReference>
<keyword evidence="9" id="KW-1185">Reference proteome</keyword>
<dbReference type="InterPro" id="IPR016024">
    <property type="entry name" value="ARM-type_fold"/>
</dbReference>
<dbReference type="PROSITE" id="PS50176">
    <property type="entry name" value="ARM_REPEAT"/>
    <property type="match status" value="1"/>
</dbReference>
<organism evidence="8 9">
    <name type="scientific">Aspergillus keveii</name>
    <dbReference type="NCBI Taxonomy" id="714993"/>
    <lineage>
        <taxon>Eukaryota</taxon>
        <taxon>Fungi</taxon>
        <taxon>Dikarya</taxon>
        <taxon>Ascomycota</taxon>
        <taxon>Pezizomycotina</taxon>
        <taxon>Eurotiomycetes</taxon>
        <taxon>Eurotiomycetidae</taxon>
        <taxon>Eurotiales</taxon>
        <taxon>Aspergillaceae</taxon>
        <taxon>Aspergillus</taxon>
        <taxon>Aspergillus subgen. Nidulantes</taxon>
    </lineage>
</organism>
<evidence type="ECO:0000256" key="3">
    <source>
        <dbReference type="ARBA" id="ARBA00004514"/>
    </source>
</evidence>
<reference evidence="8 9" key="1">
    <citation type="submission" date="2024-07" db="EMBL/GenBank/DDBJ databases">
        <title>Section-level genome sequencing and comparative genomics of Aspergillus sections Usti and Cavernicolus.</title>
        <authorList>
            <consortium name="Lawrence Berkeley National Laboratory"/>
            <person name="Nybo J.L."/>
            <person name="Vesth T.C."/>
            <person name="Theobald S."/>
            <person name="Frisvad J.C."/>
            <person name="Larsen T.O."/>
            <person name="Kjaerboelling I."/>
            <person name="Rothschild-Mancinelli K."/>
            <person name="Lyhne E.K."/>
            <person name="Kogle M.E."/>
            <person name="Barry K."/>
            <person name="Clum A."/>
            <person name="Na H."/>
            <person name="Ledsgaard L."/>
            <person name="Lin J."/>
            <person name="Lipzen A."/>
            <person name="Kuo A."/>
            <person name="Riley R."/>
            <person name="Mondo S."/>
            <person name="Labutti K."/>
            <person name="Haridas S."/>
            <person name="Pangalinan J."/>
            <person name="Salamov A.A."/>
            <person name="Simmons B.A."/>
            <person name="Magnuson J.K."/>
            <person name="Chen J."/>
            <person name="Drula E."/>
            <person name="Henrissat B."/>
            <person name="Wiebenga A."/>
            <person name="Lubbers R.J."/>
            <person name="Gomes A.C."/>
            <person name="Makela M.R."/>
            <person name="Stajich J."/>
            <person name="Grigoriev I.V."/>
            <person name="Mortensen U.H."/>
            <person name="De Vries R.P."/>
            <person name="Baker S.E."/>
            <person name="Andersen M.R."/>
        </authorList>
    </citation>
    <scope>NUCLEOTIDE SEQUENCE [LARGE SCALE GENOMIC DNA]</scope>
    <source>
        <strain evidence="8 9">CBS 209.92</strain>
    </source>
</reference>
<gene>
    <name evidence="8" type="ORF">BJX66DRAFT_299811</name>
</gene>
<evidence type="ECO:0000256" key="2">
    <source>
        <dbReference type="ARBA" id="ARBA00004240"/>
    </source>
</evidence>
<evidence type="ECO:0000256" key="5">
    <source>
        <dbReference type="ARBA" id="ARBA00022824"/>
    </source>
</evidence>
<evidence type="ECO:0000256" key="4">
    <source>
        <dbReference type="ARBA" id="ARBA00022490"/>
    </source>
</evidence>
<keyword evidence="5" id="KW-0256">Endoplasmic reticulum</keyword>
<name>A0ABR4GBW0_9EURO</name>
<dbReference type="InterPro" id="IPR011989">
    <property type="entry name" value="ARM-like"/>
</dbReference>
<dbReference type="PANTHER" id="PTHR10957">
    <property type="entry name" value="RAP1 GTPASE-GDP DISSOCIATION STIMULATOR 1"/>
    <property type="match status" value="1"/>
</dbReference>
<feature type="repeat" description="ARM" evidence="7">
    <location>
        <begin position="397"/>
        <end position="441"/>
    </location>
</feature>